<name>A0ABV0ZHG0_9TELE</name>
<sequence>MKTDMWFLLQKMHASVAWLDVGEDVTSKEEACVSDVKTFKPDLSEDDTKQVEVS</sequence>
<protein>
    <submittedName>
        <fullName evidence="1">Uncharacterized protein</fullName>
    </submittedName>
</protein>
<proteinExistence type="predicted"/>
<evidence type="ECO:0000313" key="2">
    <source>
        <dbReference type="Proteomes" id="UP001469553"/>
    </source>
</evidence>
<organism evidence="1 2">
    <name type="scientific">Ameca splendens</name>
    <dbReference type="NCBI Taxonomy" id="208324"/>
    <lineage>
        <taxon>Eukaryota</taxon>
        <taxon>Metazoa</taxon>
        <taxon>Chordata</taxon>
        <taxon>Craniata</taxon>
        <taxon>Vertebrata</taxon>
        <taxon>Euteleostomi</taxon>
        <taxon>Actinopterygii</taxon>
        <taxon>Neopterygii</taxon>
        <taxon>Teleostei</taxon>
        <taxon>Neoteleostei</taxon>
        <taxon>Acanthomorphata</taxon>
        <taxon>Ovalentaria</taxon>
        <taxon>Atherinomorphae</taxon>
        <taxon>Cyprinodontiformes</taxon>
        <taxon>Goodeidae</taxon>
        <taxon>Ameca</taxon>
    </lineage>
</organism>
<feature type="non-terminal residue" evidence="1">
    <location>
        <position position="54"/>
    </location>
</feature>
<dbReference type="EMBL" id="JAHRIP010062476">
    <property type="protein sequence ID" value="MEQ2305355.1"/>
    <property type="molecule type" value="Genomic_DNA"/>
</dbReference>
<reference evidence="1 2" key="1">
    <citation type="submission" date="2021-06" db="EMBL/GenBank/DDBJ databases">
        <authorList>
            <person name="Palmer J.M."/>
        </authorList>
    </citation>
    <scope>NUCLEOTIDE SEQUENCE [LARGE SCALE GENOMIC DNA]</scope>
    <source>
        <strain evidence="1 2">AS_MEX2019</strain>
        <tissue evidence="1">Muscle</tissue>
    </source>
</reference>
<accession>A0ABV0ZHG0</accession>
<evidence type="ECO:0000313" key="1">
    <source>
        <dbReference type="EMBL" id="MEQ2305355.1"/>
    </source>
</evidence>
<dbReference type="Proteomes" id="UP001469553">
    <property type="component" value="Unassembled WGS sequence"/>
</dbReference>
<keyword evidence="2" id="KW-1185">Reference proteome</keyword>
<comment type="caution">
    <text evidence="1">The sequence shown here is derived from an EMBL/GenBank/DDBJ whole genome shotgun (WGS) entry which is preliminary data.</text>
</comment>
<gene>
    <name evidence="1" type="ORF">AMECASPLE_036955</name>
</gene>